<evidence type="ECO:0000256" key="12">
    <source>
        <dbReference type="PROSITE-ProRule" id="PRU01324"/>
    </source>
</evidence>
<dbReference type="KEGG" id="csem:103389949"/>
<dbReference type="GO" id="GO:0031410">
    <property type="term" value="C:cytoplasmic vesicle"/>
    <property type="evidence" value="ECO:0007669"/>
    <property type="project" value="TreeGrafter"/>
</dbReference>
<evidence type="ECO:0000256" key="2">
    <source>
        <dbReference type="ARBA" id="ARBA00004651"/>
    </source>
</evidence>
<evidence type="ECO:0000259" key="16">
    <source>
        <dbReference type="PROSITE" id="PS51225"/>
    </source>
</evidence>
<dbReference type="RefSeq" id="XP_008323817.1">
    <property type="nucleotide sequence ID" value="XM_008325595.3"/>
</dbReference>
<proteinExistence type="inferred from homology"/>
<dbReference type="Pfam" id="PF01284">
    <property type="entry name" value="MARVEL"/>
    <property type="match status" value="1"/>
</dbReference>
<keyword evidence="7" id="KW-0965">Cell junction</keyword>
<feature type="domain" description="MARVEL" evidence="16">
    <location>
        <begin position="41"/>
        <end position="261"/>
    </location>
</feature>
<dbReference type="InParanoid" id="A0A3P8VVI9"/>
<dbReference type="PROSITE" id="PS51980">
    <property type="entry name" value="OCEL"/>
    <property type="match status" value="1"/>
</dbReference>
<accession>A0A3P8VVI9</accession>
<dbReference type="GeneID" id="103389949"/>
<evidence type="ECO:0000256" key="10">
    <source>
        <dbReference type="ARBA" id="ARBA00023136"/>
    </source>
</evidence>
<comment type="subcellular location">
    <subcellularLocation>
        <location evidence="1">Cell junction</location>
        <location evidence="1">Tight junction</location>
    </subcellularLocation>
    <subcellularLocation>
        <location evidence="2">Cell membrane</location>
        <topology evidence="2">Multi-pass membrane protein</topology>
    </subcellularLocation>
</comment>
<dbReference type="CTD" id="405757"/>
<evidence type="ECO:0000256" key="7">
    <source>
        <dbReference type="ARBA" id="ARBA00022949"/>
    </source>
</evidence>
<dbReference type="GeneTree" id="ENSGT00730000110989"/>
<dbReference type="Pfam" id="PF07303">
    <property type="entry name" value="Occludin_ELL"/>
    <property type="match status" value="1"/>
</dbReference>
<keyword evidence="19" id="KW-1185">Reference proteome</keyword>
<dbReference type="Gene3D" id="6.10.140.340">
    <property type="match status" value="1"/>
</dbReference>
<evidence type="ECO:0000256" key="1">
    <source>
        <dbReference type="ARBA" id="ARBA00004435"/>
    </source>
</evidence>
<feature type="compositionally biased region" description="Basic residues" evidence="14">
    <location>
        <begin position="362"/>
        <end position="373"/>
    </location>
</feature>
<dbReference type="PROSITE" id="PS51225">
    <property type="entry name" value="MARVEL"/>
    <property type="match status" value="1"/>
</dbReference>
<reference evidence="18" key="2">
    <citation type="submission" date="2025-08" db="UniProtKB">
        <authorList>
            <consortium name="Ensembl"/>
        </authorList>
    </citation>
    <scope>IDENTIFICATION</scope>
</reference>
<dbReference type="STRING" id="244447.ENSCSEP00000018334"/>
<dbReference type="PANTHER" id="PTHR23288:SF4">
    <property type="entry name" value="OCCLUDIN"/>
    <property type="match status" value="1"/>
</dbReference>
<evidence type="ECO:0000256" key="14">
    <source>
        <dbReference type="SAM" id="MobiDB-lite"/>
    </source>
</evidence>
<evidence type="ECO:0000256" key="11">
    <source>
        <dbReference type="PROSITE-ProRule" id="PRU00581"/>
    </source>
</evidence>
<evidence type="ECO:0000256" key="9">
    <source>
        <dbReference type="ARBA" id="ARBA00023054"/>
    </source>
</evidence>
<dbReference type="OMA" id="QIYMLCS"/>
<dbReference type="AlphaFoldDB" id="A0A3P8VVI9"/>
<feature type="region of interest" description="Disordered" evidence="14">
    <location>
        <begin position="308"/>
        <end position="400"/>
    </location>
</feature>
<dbReference type="Ensembl" id="ENSCSET00000018561.1">
    <property type="protein sequence ID" value="ENSCSEP00000018334.1"/>
    <property type="gene ID" value="ENSCSEG00000011772.1"/>
</dbReference>
<feature type="transmembrane region" description="Helical" evidence="15">
    <location>
        <begin position="132"/>
        <end position="151"/>
    </location>
</feature>
<evidence type="ECO:0000259" key="17">
    <source>
        <dbReference type="PROSITE" id="PS51980"/>
    </source>
</evidence>
<evidence type="ECO:0000256" key="15">
    <source>
        <dbReference type="SAM" id="Phobius"/>
    </source>
</evidence>
<protein>
    <submittedName>
        <fullName evidence="18">Occludin a</fullName>
    </submittedName>
</protein>
<feature type="domain" description="OCEL" evidence="17">
    <location>
        <begin position="393"/>
        <end position="500"/>
    </location>
</feature>
<dbReference type="GO" id="GO:0016324">
    <property type="term" value="C:apical plasma membrane"/>
    <property type="evidence" value="ECO:0007669"/>
    <property type="project" value="TreeGrafter"/>
</dbReference>
<dbReference type="InterPro" id="IPR031176">
    <property type="entry name" value="ELL/occludin"/>
</dbReference>
<keyword evidence="8 15" id="KW-1133">Transmembrane helix</keyword>
<dbReference type="OrthoDB" id="8867927at2759"/>
<evidence type="ECO:0000256" key="8">
    <source>
        <dbReference type="ARBA" id="ARBA00022989"/>
    </source>
</evidence>
<keyword evidence="6 11" id="KW-0812">Transmembrane</keyword>
<dbReference type="FunCoup" id="A0A3P8VVI9">
    <property type="interactions" value="964"/>
</dbReference>
<evidence type="ECO:0000256" key="4">
    <source>
        <dbReference type="ARBA" id="ARBA00022427"/>
    </source>
</evidence>
<keyword evidence="9 13" id="KW-0175">Coiled coil</keyword>
<keyword evidence="5" id="KW-1003">Cell membrane</keyword>
<evidence type="ECO:0000256" key="3">
    <source>
        <dbReference type="ARBA" id="ARBA00009171"/>
    </source>
</evidence>
<dbReference type="InterPro" id="IPR008253">
    <property type="entry name" value="Marvel"/>
</dbReference>
<dbReference type="GO" id="GO:0005923">
    <property type="term" value="C:bicellular tight junction"/>
    <property type="evidence" value="ECO:0007669"/>
    <property type="project" value="UniProtKB-SubCell"/>
</dbReference>
<evidence type="ECO:0000256" key="6">
    <source>
        <dbReference type="ARBA" id="ARBA00022692"/>
    </source>
</evidence>
<feature type="transmembrane region" description="Helical" evidence="15">
    <location>
        <begin position="163"/>
        <end position="188"/>
    </location>
</feature>
<feature type="compositionally biased region" description="Acidic residues" evidence="14">
    <location>
        <begin position="388"/>
        <end position="397"/>
    </location>
</feature>
<evidence type="ECO:0000256" key="5">
    <source>
        <dbReference type="ARBA" id="ARBA00022475"/>
    </source>
</evidence>
<reference evidence="18" key="3">
    <citation type="submission" date="2025-09" db="UniProtKB">
        <authorList>
            <consortium name="Ensembl"/>
        </authorList>
    </citation>
    <scope>IDENTIFICATION</scope>
</reference>
<name>A0A3P8VVI9_CYNSE</name>
<evidence type="ECO:0000313" key="18">
    <source>
        <dbReference type="Ensembl" id="ENSCSEP00000018334.1"/>
    </source>
</evidence>
<dbReference type="SUPFAM" id="SSF144292">
    <property type="entry name" value="occludin/ELL-like"/>
    <property type="match status" value="1"/>
</dbReference>
<dbReference type="PANTHER" id="PTHR23288">
    <property type="entry name" value="OCCLUDIN AND RNA POLYMERASE II ELONGATION FACTOR ELL"/>
    <property type="match status" value="1"/>
</dbReference>
<sequence length="500" mass="55487">MSSRPNGSPPPYEADGYNEPPQPAYSYYPDDEFQHFYRWASPPGILKIMAIIAIVMCVAIFACVASTLAWDTQGGLSGFGGMGYGTGYGSGYSSGYNPGYGSYGGGAYGAGNNYGYGNIGGNYNDPRAGKGFIIAMAAITFIVCLVIFIIVVSHQSLSESRRFYLAVVIICAILALLVLIASIVYLMAVNPTAQSSGSIYAAQIAGLCAQYQHPQPSGVFVNQYLYHYCVVEPQEAIAVVFGFLVAIALIIMLVFALKTRQKMGNYGKSNILWKKVKVIDDLAPPQDVEDWVNNVSVPVEELPMSAYPEKLRSSRSHLDDESTNYDKPPYSYSPQPPVENDVPLYSGAPYSNTSEVSSSTGHPKKRRAGRPRRANGQDYDTDYNSSGDELDDNDFDSEFPPIRDEAERAHYKRVFDNEHLVYKELQAEMDAVNKKLSDVDRELDELEEGSPAFLDAMDEYNRIKMLKKSSDYLMKRRKCKYLKSKLSHIKKMVSDFDHRA</sequence>
<feature type="compositionally biased region" description="Polar residues" evidence="14">
    <location>
        <begin position="349"/>
        <end position="360"/>
    </location>
</feature>
<feature type="transmembrane region" description="Helical" evidence="15">
    <location>
        <begin position="48"/>
        <end position="70"/>
    </location>
</feature>
<dbReference type="InterPro" id="IPR010844">
    <property type="entry name" value="Occludin_ELL"/>
</dbReference>
<evidence type="ECO:0000256" key="13">
    <source>
        <dbReference type="SAM" id="Coils"/>
    </source>
</evidence>
<comment type="similarity">
    <text evidence="3 12">Belongs to the ELL/occludin family.</text>
</comment>
<reference evidence="18 19" key="1">
    <citation type="journal article" date="2014" name="Nat. Genet.">
        <title>Whole-genome sequence of a flatfish provides insights into ZW sex chromosome evolution and adaptation to a benthic lifestyle.</title>
        <authorList>
            <person name="Chen S."/>
            <person name="Zhang G."/>
            <person name="Shao C."/>
            <person name="Huang Q."/>
            <person name="Liu G."/>
            <person name="Zhang P."/>
            <person name="Song W."/>
            <person name="An N."/>
            <person name="Chalopin D."/>
            <person name="Volff J.N."/>
            <person name="Hong Y."/>
            <person name="Li Q."/>
            <person name="Sha Z."/>
            <person name="Zhou H."/>
            <person name="Xie M."/>
            <person name="Yu Q."/>
            <person name="Liu Y."/>
            <person name="Xiang H."/>
            <person name="Wang N."/>
            <person name="Wu K."/>
            <person name="Yang C."/>
            <person name="Zhou Q."/>
            <person name="Liao X."/>
            <person name="Yang L."/>
            <person name="Hu Q."/>
            <person name="Zhang J."/>
            <person name="Meng L."/>
            <person name="Jin L."/>
            <person name="Tian Y."/>
            <person name="Lian J."/>
            <person name="Yang J."/>
            <person name="Miao G."/>
            <person name="Liu S."/>
            <person name="Liang Z."/>
            <person name="Yan F."/>
            <person name="Li Y."/>
            <person name="Sun B."/>
            <person name="Zhang H."/>
            <person name="Zhang J."/>
            <person name="Zhu Y."/>
            <person name="Du M."/>
            <person name="Zhao Y."/>
            <person name="Schartl M."/>
            <person name="Tang Q."/>
            <person name="Wang J."/>
        </authorList>
    </citation>
    <scope>NUCLEOTIDE SEQUENCE</scope>
</reference>
<feature type="compositionally biased region" description="Basic and acidic residues" evidence="14">
    <location>
        <begin position="309"/>
        <end position="320"/>
    </location>
</feature>
<dbReference type="GO" id="GO:0070830">
    <property type="term" value="P:bicellular tight junction assembly"/>
    <property type="evidence" value="ECO:0007669"/>
    <property type="project" value="TreeGrafter"/>
</dbReference>
<dbReference type="Proteomes" id="UP000265120">
    <property type="component" value="Chromosome 14"/>
</dbReference>
<organism evidence="18 19">
    <name type="scientific">Cynoglossus semilaevis</name>
    <name type="common">Tongue sole</name>
    <dbReference type="NCBI Taxonomy" id="244447"/>
    <lineage>
        <taxon>Eukaryota</taxon>
        <taxon>Metazoa</taxon>
        <taxon>Chordata</taxon>
        <taxon>Craniata</taxon>
        <taxon>Vertebrata</taxon>
        <taxon>Euteleostomi</taxon>
        <taxon>Actinopterygii</taxon>
        <taxon>Neopterygii</taxon>
        <taxon>Teleostei</taxon>
        <taxon>Neoteleostei</taxon>
        <taxon>Acanthomorphata</taxon>
        <taxon>Carangaria</taxon>
        <taxon>Pleuronectiformes</taxon>
        <taxon>Pleuronectoidei</taxon>
        <taxon>Cynoglossidae</taxon>
        <taxon>Cynoglossinae</taxon>
        <taxon>Cynoglossus</taxon>
    </lineage>
</organism>
<keyword evidence="10 11" id="KW-0472">Membrane</keyword>
<evidence type="ECO:0000313" key="19">
    <source>
        <dbReference type="Proteomes" id="UP000265120"/>
    </source>
</evidence>
<feature type="coiled-coil region" evidence="13">
    <location>
        <begin position="422"/>
        <end position="449"/>
    </location>
</feature>
<feature type="transmembrane region" description="Helical" evidence="15">
    <location>
        <begin position="236"/>
        <end position="257"/>
    </location>
</feature>
<keyword evidence="4" id="KW-0796">Tight junction</keyword>